<dbReference type="eggNOG" id="COG1249">
    <property type="taxonomic scope" value="Bacteria"/>
</dbReference>
<accession>H0UJW9</accession>
<proteinExistence type="predicted"/>
<evidence type="ECO:0000313" key="2">
    <source>
        <dbReference type="Proteomes" id="UP000003806"/>
    </source>
</evidence>
<keyword evidence="1" id="KW-0456">Lyase</keyword>
<name>H0UJW9_9BACT</name>
<sequence length="226" mass="25096">MHYHSRKGVGIIANFRDSLTFKNYDRDRIIIDSIAARLTAEENAFRNRIINSIADTHKPFFAANDAEKAMVKTLQSKNALAIEEDGSVSSIYPVSAKPSHHLVTLADGRAVYCMCAIDALGCAFTFDQDIVVTSSCSNSGVAIRIAIKDKKICCALPDREAIRVLHSDLKASDNWASCCCCSMLFFKSQQDYDEFAKENEICPCCSFCLDLEEAFSVGRMLFSDKE</sequence>
<dbReference type="STRING" id="885272.JonanDRAFT_0578"/>
<dbReference type="InterPro" id="IPR004927">
    <property type="entry name" value="MerB"/>
</dbReference>
<keyword evidence="2" id="KW-1185">Reference proteome</keyword>
<dbReference type="EMBL" id="CM001376">
    <property type="protein sequence ID" value="EHM12978.1"/>
    <property type="molecule type" value="Genomic_DNA"/>
</dbReference>
<evidence type="ECO:0000313" key="1">
    <source>
        <dbReference type="EMBL" id="EHM12978.1"/>
    </source>
</evidence>
<dbReference type="SUPFAM" id="SSF160387">
    <property type="entry name" value="NosL/MerB-like"/>
    <property type="match status" value="1"/>
</dbReference>
<organism evidence="1 2">
    <name type="scientific">Jonquetella anthropi DSM 22815</name>
    <dbReference type="NCBI Taxonomy" id="885272"/>
    <lineage>
        <taxon>Bacteria</taxon>
        <taxon>Thermotogati</taxon>
        <taxon>Synergistota</taxon>
        <taxon>Synergistia</taxon>
        <taxon>Synergistales</taxon>
        <taxon>Dethiosulfovibrionaceae</taxon>
        <taxon>Jonquetella</taxon>
    </lineage>
</organism>
<protein>
    <submittedName>
        <fullName evidence="1">Alkylmercury lyase</fullName>
    </submittedName>
</protein>
<dbReference type="AlphaFoldDB" id="H0UJW9"/>
<dbReference type="Proteomes" id="UP000003806">
    <property type="component" value="Chromosome"/>
</dbReference>
<dbReference type="Pfam" id="PF03243">
    <property type="entry name" value="MerB"/>
    <property type="match status" value="1"/>
</dbReference>
<dbReference type="HOGENOM" id="CLU_118597_0_0_0"/>
<dbReference type="Gene3D" id="3.30.450.410">
    <property type="match status" value="1"/>
</dbReference>
<dbReference type="InterPro" id="IPR053717">
    <property type="entry name" value="MerB_lyase_sf"/>
</dbReference>
<gene>
    <name evidence="1" type="ORF">JonanDRAFT_0578</name>
</gene>
<reference evidence="1 2" key="1">
    <citation type="submission" date="2011-11" db="EMBL/GenBank/DDBJ databases">
        <title>The Noncontiguous Finished genome of Jonquetella anthropi DSM 22815.</title>
        <authorList>
            <consortium name="US DOE Joint Genome Institute (JGI-PGF)"/>
            <person name="Lucas S."/>
            <person name="Copeland A."/>
            <person name="Lapidus A."/>
            <person name="Glavina del Rio T."/>
            <person name="Dalin E."/>
            <person name="Tice H."/>
            <person name="Bruce D."/>
            <person name="Goodwin L."/>
            <person name="Pitluck S."/>
            <person name="Peters L."/>
            <person name="Mikhailova N."/>
            <person name="Held B."/>
            <person name="Kyrpides N."/>
            <person name="Mavromatis K."/>
            <person name="Ivanova N."/>
            <person name="Markowitz V."/>
            <person name="Cheng J.-F."/>
            <person name="Hugenholtz P."/>
            <person name="Woyke T."/>
            <person name="Wu D."/>
            <person name="Gronow S."/>
            <person name="Wellnitz S."/>
            <person name="Brambilla E."/>
            <person name="Klenk H.-P."/>
            <person name="Eisen J.A."/>
        </authorList>
    </citation>
    <scope>NUCLEOTIDE SEQUENCE [LARGE SCALE GENOMIC DNA]</scope>
    <source>
        <strain evidence="1 2">DSM 22815</strain>
    </source>
</reference>
<dbReference type="GO" id="GO:0018836">
    <property type="term" value="F:alkylmercury lyase activity"/>
    <property type="evidence" value="ECO:0007669"/>
    <property type="project" value="InterPro"/>
</dbReference>